<evidence type="ECO:0008006" key="3">
    <source>
        <dbReference type="Google" id="ProtNLM"/>
    </source>
</evidence>
<dbReference type="STRING" id="360411.AC812_01995"/>
<organism evidence="1 2">
    <name type="scientific">Bellilinea caldifistulae</name>
    <dbReference type="NCBI Taxonomy" id="360411"/>
    <lineage>
        <taxon>Bacteria</taxon>
        <taxon>Bacillati</taxon>
        <taxon>Chloroflexota</taxon>
        <taxon>Anaerolineae</taxon>
        <taxon>Anaerolineales</taxon>
        <taxon>Anaerolineaceae</taxon>
        <taxon>Bellilinea</taxon>
    </lineage>
</organism>
<sequence>MKLGISAGWLRCFLLQRIRLFALFSILTILVIASPIKNAGGAINLWINTPLISFYSPLNVDQTHADEKVVLNQTSYQNDPAPLIKLKFRLDKIQIGFIQNFAVRNHQIFLLGSYGLAILDLDQNQTPIKRFRNTPVGIDNRSQIWYLTDNSTSIFRWDGQTTTEYRKEQGWILPAKFSNPPIPQQRTSFFNEGQKIWLATSSDVRFYNGENWRIFTANEIGIQLPYKVGVESIFTINSNPSNGYIWTAACYWQDSRQVGGSVPFYFDGKTWRRSDFPEENPCITSIIFSSDGSGFFTTPTSIWVYDGQAWSEIFSPQIQNLPQNTTYRISQVWMDHSESPWFLAKLINLNGLVTQYILFHYTGTTLKMVSSLEGFAQPQIFFTSSGSVICFRINQLFLLTPTGWVLLGDNKFDLVAQDNHSNVWLISDIKNRPVLWELIE</sequence>
<evidence type="ECO:0000313" key="2">
    <source>
        <dbReference type="Proteomes" id="UP000050514"/>
    </source>
</evidence>
<comment type="caution">
    <text evidence="1">The sequence shown here is derived from an EMBL/GenBank/DDBJ whole genome shotgun (WGS) entry which is preliminary data.</text>
</comment>
<keyword evidence="2" id="KW-1185">Reference proteome</keyword>
<gene>
    <name evidence="1" type="ORF">AC812_01995</name>
</gene>
<evidence type="ECO:0000313" key="1">
    <source>
        <dbReference type="EMBL" id="KPL78013.1"/>
    </source>
</evidence>
<proteinExistence type="predicted"/>
<protein>
    <recommendedName>
        <fullName evidence="3">WD40 repeat domain-containing protein</fullName>
    </recommendedName>
</protein>
<dbReference type="AlphaFoldDB" id="A0A0P6XNC5"/>
<dbReference type="RefSeq" id="WP_061916567.1">
    <property type="nucleotide sequence ID" value="NZ_DF967971.1"/>
</dbReference>
<dbReference type="Proteomes" id="UP000050514">
    <property type="component" value="Unassembled WGS sequence"/>
</dbReference>
<dbReference type="EMBL" id="LGHJ01000007">
    <property type="protein sequence ID" value="KPL78013.1"/>
    <property type="molecule type" value="Genomic_DNA"/>
</dbReference>
<accession>A0A0P6XNC5</accession>
<reference evidence="1 2" key="1">
    <citation type="submission" date="2015-07" db="EMBL/GenBank/DDBJ databases">
        <title>Draft genome of Bellilinea caldifistulae DSM 17877.</title>
        <authorList>
            <person name="Hemp J."/>
            <person name="Ward L.M."/>
            <person name="Pace L.A."/>
            <person name="Fischer W.W."/>
        </authorList>
    </citation>
    <scope>NUCLEOTIDE SEQUENCE [LARGE SCALE GENOMIC DNA]</scope>
    <source>
        <strain evidence="1 2">GOMI-1</strain>
    </source>
</reference>
<name>A0A0P6XNC5_9CHLR</name>